<evidence type="ECO:0000256" key="3">
    <source>
        <dbReference type="ARBA" id="ARBA00022448"/>
    </source>
</evidence>
<keyword evidence="5 14" id="KW-0812">Transmembrane</keyword>
<keyword evidence="16" id="KW-0732">Signal</keyword>
<sequence length="54" mass="6322">MPQLLPDPWFATLVFSWLIFLTVLPPKVLGHIYPNEPTAQSTEKTKPESWSWPW</sequence>
<evidence type="ECO:0000256" key="13">
    <source>
        <dbReference type="ARBA" id="ARBA00064647"/>
    </source>
</evidence>
<keyword evidence="11" id="KW-0066">ATP synthesis</keyword>
<evidence type="ECO:0000256" key="8">
    <source>
        <dbReference type="ARBA" id="ARBA00023065"/>
    </source>
</evidence>
<evidence type="ECO:0000256" key="2">
    <source>
        <dbReference type="ARBA" id="ARBA00008892"/>
    </source>
</evidence>
<keyword evidence="3 14" id="KW-0813">Transport</keyword>
<keyword evidence="4 14" id="KW-0138">CF(0)</keyword>
<proteinExistence type="inferred from homology"/>
<organism evidence="17">
    <name type="scientific">Brachygalaxias bullocki</name>
    <dbReference type="NCBI Taxonomy" id="89580"/>
    <lineage>
        <taxon>Eukaryota</taxon>
        <taxon>Metazoa</taxon>
        <taxon>Chordata</taxon>
        <taxon>Craniata</taxon>
        <taxon>Vertebrata</taxon>
        <taxon>Euteleostomi</taxon>
        <taxon>Actinopterygii</taxon>
        <taxon>Neopterygii</taxon>
        <taxon>Teleostei</taxon>
        <taxon>Protacanthopterygii</taxon>
        <taxon>Galaxiidae</taxon>
        <taxon>Brachygalaxias</taxon>
    </lineage>
</organism>
<evidence type="ECO:0000256" key="7">
    <source>
        <dbReference type="ARBA" id="ARBA00022989"/>
    </source>
</evidence>
<dbReference type="GO" id="GO:0045259">
    <property type="term" value="C:proton-transporting ATP synthase complex"/>
    <property type="evidence" value="ECO:0007669"/>
    <property type="project" value="UniProtKB-KW"/>
</dbReference>
<evidence type="ECO:0000256" key="5">
    <source>
        <dbReference type="ARBA" id="ARBA00022692"/>
    </source>
</evidence>
<keyword evidence="6 14" id="KW-0375">Hydrogen ion transport</keyword>
<geneLocation type="mitochondrion" evidence="17"/>
<evidence type="ECO:0000256" key="6">
    <source>
        <dbReference type="ARBA" id="ARBA00022781"/>
    </source>
</evidence>
<evidence type="ECO:0000256" key="15">
    <source>
        <dbReference type="SAM" id="MobiDB-lite"/>
    </source>
</evidence>
<name>A0A8F2TEF2_9TELE</name>
<evidence type="ECO:0000256" key="4">
    <source>
        <dbReference type="ARBA" id="ARBA00022547"/>
    </source>
</evidence>
<dbReference type="GO" id="GO:0015986">
    <property type="term" value="P:proton motive force-driven ATP synthesis"/>
    <property type="evidence" value="ECO:0007669"/>
    <property type="project" value="InterPro"/>
</dbReference>
<comment type="subunit">
    <text evidence="13">Component of the ATP synthase complex composed at least of ATP5F1A/subunit alpha, ATP5F1B/subunit beta, ATP5MC1/subunit c (homooctomer), MT-ATP6/subunit a, MT-ATP8/subunit 8, ATP5ME/subunit e, ATP5MF/subunit f, ATP5MG/subunit g, ATP5MK/subunit k, ATP5MJ/subunit j, ATP5F1C/subunit gamma, ATP5F1D/subunit delta, ATP5F1E/subunit epsilon, ATP5PF/subunit F6, ATP5PB/subunit b, ATP5PD/subunit d, ATP5PO/subunit OSCP. ATP synthase complex consists of a soluble F(1) head domain (subunits alpha(3) and beta(3)) - the catalytic core - and a membrane F(0) domain - the membrane proton channel (subunits c, a, 8, e, f, g, k and j). These two domains are linked by a central stalk (subunits gamma, delta, and epsilon) rotating inside the F1 region and a stationary peripheral stalk (subunits F6, b, d, and OSCP).</text>
</comment>
<accession>A0A8F2TEF2</accession>
<evidence type="ECO:0000256" key="10">
    <source>
        <dbReference type="ARBA" id="ARBA00023136"/>
    </source>
</evidence>
<evidence type="ECO:0000256" key="11">
    <source>
        <dbReference type="ARBA" id="ARBA00023310"/>
    </source>
</evidence>
<keyword evidence="8 14" id="KW-0406">Ion transport</keyword>
<evidence type="ECO:0000256" key="1">
    <source>
        <dbReference type="ARBA" id="ARBA00004304"/>
    </source>
</evidence>
<feature type="signal peptide" evidence="16">
    <location>
        <begin position="1"/>
        <end position="30"/>
    </location>
</feature>
<evidence type="ECO:0000313" key="17">
    <source>
        <dbReference type="EMBL" id="QWV62280.1"/>
    </source>
</evidence>
<comment type="similarity">
    <text evidence="2 14">Belongs to the ATPase protein 8 family.</text>
</comment>
<evidence type="ECO:0000256" key="12">
    <source>
        <dbReference type="ARBA" id="ARBA00053067"/>
    </source>
</evidence>
<dbReference type="Pfam" id="PF00895">
    <property type="entry name" value="ATP-synt_8"/>
    <property type="match status" value="1"/>
</dbReference>
<keyword evidence="10" id="KW-0472">Membrane</keyword>
<protein>
    <recommendedName>
        <fullName evidence="14">ATP synthase complex subunit 8</fullName>
    </recommendedName>
</protein>
<dbReference type="AlphaFoldDB" id="A0A8F2TEF2"/>
<dbReference type="PANTHER" id="PTHR39937">
    <property type="entry name" value="ATP SYNTHASE PROTEIN 8"/>
    <property type="match status" value="1"/>
</dbReference>
<dbReference type="EMBL" id="MW805522">
    <property type="protein sequence ID" value="QWV62280.1"/>
    <property type="molecule type" value="Genomic_DNA"/>
</dbReference>
<dbReference type="PANTHER" id="PTHR39937:SF1">
    <property type="entry name" value="ATP SYNTHASE PROTEIN 8"/>
    <property type="match status" value="1"/>
</dbReference>
<dbReference type="GO" id="GO:0015078">
    <property type="term" value="F:proton transmembrane transporter activity"/>
    <property type="evidence" value="ECO:0007669"/>
    <property type="project" value="InterPro"/>
</dbReference>
<evidence type="ECO:0000256" key="14">
    <source>
        <dbReference type="RuleBase" id="RU003661"/>
    </source>
</evidence>
<dbReference type="InterPro" id="IPR050635">
    <property type="entry name" value="ATPase_protein_8"/>
</dbReference>
<comment type="function">
    <text evidence="12">Subunit 8, of the mitochondrial membrane ATP synthase complex (F(1)F(0) ATP synthase or Complex V) that produces ATP from ADP in the presence of a proton gradient across the membrane which is generated by electron transport complexes of the respiratory chain. ATP synthase complex consist of a soluble F(1) head domain - the catalytic core - and a membrane F(1) domain - the membrane proton channel. These two domains are linked by a central stalk rotating inside the F(1) region and a stationary peripheral stalk. During catalysis, ATP synthesis in the catalytic domain of F(1) is coupled via a rotary mechanism of the central stalk subunits to proton translocation. In vivo, can only synthesize ATP although its ATP hydrolase activity can be activated artificially in vitro. Part of the complex F(0) domain.</text>
</comment>
<keyword evidence="9 14" id="KW-0496">Mitochondrion</keyword>
<dbReference type="GO" id="GO:0031966">
    <property type="term" value="C:mitochondrial membrane"/>
    <property type="evidence" value="ECO:0007669"/>
    <property type="project" value="UniProtKB-SubCell"/>
</dbReference>
<reference evidence="17" key="1">
    <citation type="submission" date="2021-03" db="EMBL/GenBank/DDBJ databases">
        <authorList>
            <person name="Unmack P."/>
        </authorList>
    </citation>
    <scope>NUCLEOTIDE SEQUENCE</scope>
    <source>
        <strain evidence="17">BbullRN.1</strain>
    </source>
</reference>
<evidence type="ECO:0000256" key="9">
    <source>
        <dbReference type="ARBA" id="ARBA00023128"/>
    </source>
</evidence>
<comment type="subcellular location">
    <subcellularLocation>
        <location evidence="1 14">Mitochondrion membrane</location>
        <topology evidence="1 14">Single-pass membrane protein</topology>
    </subcellularLocation>
</comment>
<evidence type="ECO:0000256" key="16">
    <source>
        <dbReference type="SAM" id="SignalP"/>
    </source>
</evidence>
<feature type="chain" id="PRO_5034045135" description="ATP synthase complex subunit 8" evidence="16">
    <location>
        <begin position="31"/>
        <end position="54"/>
    </location>
</feature>
<dbReference type="InterPro" id="IPR001421">
    <property type="entry name" value="ATP8_metazoa"/>
</dbReference>
<feature type="region of interest" description="Disordered" evidence="15">
    <location>
        <begin position="35"/>
        <end position="54"/>
    </location>
</feature>
<keyword evidence="7" id="KW-1133">Transmembrane helix</keyword>